<evidence type="ECO:0000313" key="5">
    <source>
        <dbReference type="EMBL" id="QTX03876.1"/>
    </source>
</evidence>
<dbReference type="KEGG" id="aarc:G127AT_11205"/>
<proteinExistence type="predicted"/>
<dbReference type="SUPFAM" id="SSF52540">
    <property type="entry name" value="P-loop containing nucleoside triphosphate hydrolases"/>
    <property type="match status" value="1"/>
</dbReference>
<evidence type="ECO:0000259" key="4">
    <source>
        <dbReference type="PROSITE" id="PS50043"/>
    </source>
</evidence>
<keyword evidence="2" id="KW-0238">DNA-binding</keyword>
<name>A0A975IPD3_9MICO</name>
<dbReference type="AlphaFoldDB" id="A0A975IPD3"/>
<protein>
    <recommendedName>
        <fullName evidence="4">HTH luxR-type domain-containing protein</fullName>
    </recommendedName>
</protein>
<dbReference type="Gene3D" id="1.10.10.10">
    <property type="entry name" value="Winged helix-like DNA-binding domain superfamily/Winged helix DNA-binding domain"/>
    <property type="match status" value="1"/>
</dbReference>
<sequence length="850" mass="93133">MSNSRDEIPARIVEVVERGHNVEVVGAPDSGRSHTLQRVAARLVEADRPPIAVRGTAALRQHTLAALRLAGIGAEVDPRRSWPVLSSIEDLRRRAAERPVIIVDGWDELDESSQGVLVAANRELHVPIVSSFSRTRMRGDGPMHTLVQVPDMAFRFELDEVGFDELEAILTAKYAAPVDQATVSRVYAKSGGSIGTAIRIVDAALFDGRIRRTDGRLTAVRDLWSPLLAGIVQARLSALRPEERAAVEVLALVGTIDLDSAARLIGDETIEMLEDLGLVRLFPSGDADLIAISPPLFVEYFRHRERHARRHRLSIETREVLGEVAGAVTASVDRSDSTADPVFVRLVLEKQRARLLAARTAWRKHHDCAAGVQLAQALLADFTPSHEVDELLASEPRVSDPEHTARWISFSCWHRAYRDDALDASLADFERAAAEMPEWAAYLRANAVELEFVMRGVPADAAERIGAVDADAHPRIAARQLRALALLATADGRFSESDALVERAAAPLEFGLSPSVTLLTGLNMIGRGELRSALAYATSQFEDAHASLDAERLRVAAYLGVFATLTVGGRRDIDRMVETVLSLGDPPEFPQLAQLGLLAGAAASAARRGHRSSLDTYLQALDRLTIHEGPFPGMSRAWALAQLEAATGHLPEAADLVWNAAREHEERGYVFSAAVLGLGSLEFVPDHDRIRAMRERLTRDDELVARQLKYLDALDTDDPDELLDAVDPLVEEGRLGNARFLLARARRLLEEAGRVDDARIATARLDALAPQLDAGQTGQAFAHPIMALTEREREVARRVAAGMSNQQVADELVVSVRTVESHLHRVMRKLGVGSRRDLARFADELEDEPR</sequence>
<dbReference type="PANTHER" id="PTHR44688">
    <property type="entry name" value="DNA-BINDING TRANSCRIPTIONAL ACTIVATOR DEVR_DOSR"/>
    <property type="match status" value="1"/>
</dbReference>
<keyword evidence="1" id="KW-0805">Transcription regulation</keyword>
<dbReference type="EMBL" id="CP071696">
    <property type="protein sequence ID" value="QTX03876.1"/>
    <property type="molecule type" value="Genomic_DNA"/>
</dbReference>
<dbReference type="SMART" id="SM00421">
    <property type="entry name" value="HTH_LUXR"/>
    <property type="match status" value="1"/>
</dbReference>
<dbReference type="Proteomes" id="UP000671914">
    <property type="component" value="Chromosome"/>
</dbReference>
<dbReference type="PANTHER" id="PTHR44688:SF16">
    <property type="entry name" value="DNA-BINDING TRANSCRIPTIONAL ACTIVATOR DEVR_DOSR"/>
    <property type="match status" value="1"/>
</dbReference>
<dbReference type="Pfam" id="PF00196">
    <property type="entry name" value="GerE"/>
    <property type="match status" value="1"/>
</dbReference>
<dbReference type="PROSITE" id="PS50043">
    <property type="entry name" value="HTH_LUXR_2"/>
    <property type="match status" value="1"/>
</dbReference>
<dbReference type="GO" id="GO:0006355">
    <property type="term" value="P:regulation of DNA-templated transcription"/>
    <property type="evidence" value="ECO:0007669"/>
    <property type="project" value="InterPro"/>
</dbReference>
<dbReference type="InterPro" id="IPR000792">
    <property type="entry name" value="Tscrpt_reg_LuxR_C"/>
</dbReference>
<feature type="domain" description="HTH luxR-type" evidence="4">
    <location>
        <begin position="781"/>
        <end position="846"/>
    </location>
</feature>
<dbReference type="RefSeq" id="WP_210896907.1">
    <property type="nucleotide sequence ID" value="NZ_CP071696.1"/>
</dbReference>
<dbReference type="InterPro" id="IPR036388">
    <property type="entry name" value="WH-like_DNA-bd_sf"/>
</dbReference>
<gene>
    <name evidence="5" type="ORF">G127AT_11205</name>
</gene>
<evidence type="ECO:0000256" key="3">
    <source>
        <dbReference type="ARBA" id="ARBA00023163"/>
    </source>
</evidence>
<accession>A0A975IPD3</accession>
<dbReference type="CDD" id="cd06170">
    <property type="entry name" value="LuxR_C_like"/>
    <property type="match status" value="1"/>
</dbReference>
<dbReference type="PROSITE" id="PS00622">
    <property type="entry name" value="HTH_LUXR_1"/>
    <property type="match status" value="1"/>
</dbReference>
<keyword evidence="3" id="KW-0804">Transcription</keyword>
<dbReference type="InterPro" id="IPR016032">
    <property type="entry name" value="Sig_transdc_resp-reg_C-effctor"/>
</dbReference>
<organism evidence="5 6">
    <name type="scientific">Agromyces archimandritae</name>
    <dbReference type="NCBI Taxonomy" id="2781962"/>
    <lineage>
        <taxon>Bacteria</taxon>
        <taxon>Bacillati</taxon>
        <taxon>Actinomycetota</taxon>
        <taxon>Actinomycetes</taxon>
        <taxon>Micrococcales</taxon>
        <taxon>Microbacteriaceae</taxon>
        <taxon>Agromyces</taxon>
    </lineage>
</organism>
<dbReference type="InterPro" id="IPR027417">
    <property type="entry name" value="P-loop_NTPase"/>
</dbReference>
<dbReference type="SUPFAM" id="SSF46894">
    <property type="entry name" value="C-terminal effector domain of the bipartite response regulators"/>
    <property type="match status" value="1"/>
</dbReference>
<evidence type="ECO:0000256" key="1">
    <source>
        <dbReference type="ARBA" id="ARBA00023015"/>
    </source>
</evidence>
<evidence type="ECO:0000313" key="6">
    <source>
        <dbReference type="Proteomes" id="UP000671914"/>
    </source>
</evidence>
<keyword evidence="6" id="KW-1185">Reference proteome</keyword>
<dbReference type="GO" id="GO:0003677">
    <property type="term" value="F:DNA binding"/>
    <property type="evidence" value="ECO:0007669"/>
    <property type="project" value="UniProtKB-KW"/>
</dbReference>
<evidence type="ECO:0000256" key="2">
    <source>
        <dbReference type="ARBA" id="ARBA00023125"/>
    </source>
</evidence>
<reference evidence="5" key="1">
    <citation type="submission" date="2021-03" db="EMBL/GenBank/DDBJ databases">
        <title>Agromyces archimandritus sp. nov., isolated from the cockroach Archimandrita tessellata.</title>
        <authorList>
            <person name="Guzman J."/>
            <person name="Ortuzar M."/>
            <person name="Poehlein A."/>
            <person name="Daniel R."/>
            <person name="Trujillo M."/>
            <person name="Vilcinskas A."/>
        </authorList>
    </citation>
    <scope>NUCLEOTIDE SEQUENCE</scope>
    <source>
        <strain evidence="5">G127AT</strain>
    </source>
</reference>
<dbReference type="PRINTS" id="PR00038">
    <property type="entry name" value="HTHLUXR"/>
</dbReference>